<dbReference type="OrthoDB" id="2817162at2"/>
<feature type="transmembrane region" description="Helical" evidence="1">
    <location>
        <begin position="104"/>
        <end position="122"/>
    </location>
</feature>
<comment type="caution">
    <text evidence="3">The sequence shown here is derived from an EMBL/GenBank/DDBJ whole genome shotgun (WGS) entry which is preliminary data.</text>
</comment>
<dbReference type="RefSeq" id="WP_115451213.1">
    <property type="nucleotide sequence ID" value="NZ_QNQT01000002.1"/>
</dbReference>
<dbReference type="GO" id="GO:0080120">
    <property type="term" value="P:CAAX-box protein maturation"/>
    <property type="evidence" value="ECO:0007669"/>
    <property type="project" value="UniProtKB-ARBA"/>
</dbReference>
<feature type="transmembrane region" description="Helical" evidence="1">
    <location>
        <begin position="236"/>
        <end position="260"/>
    </location>
</feature>
<accession>A0A3D8GTH7</accession>
<evidence type="ECO:0000256" key="1">
    <source>
        <dbReference type="SAM" id="Phobius"/>
    </source>
</evidence>
<evidence type="ECO:0000313" key="4">
    <source>
        <dbReference type="Proteomes" id="UP000257144"/>
    </source>
</evidence>
<feature type="transmembrane region" description="Helical" evidence="1">
    <location>
        <begin position="281"/>
        <end position="301"/>
    </location>
</feature>
<sequence length="320" mass="36161">MERGKNLINDLVQPVSKRLLLLMLLVTVGSEAVLLLSRYSYFFSDFYNLLMVGSITLAWKLHPRLAPAPRNAGLENGSTPFPSDSESFFGFGGGAPKRQIVSQFAVIFLLFYLGSIITNFYSNILYKDFNDNYAEYVEESAAAIESGLDGSGEDLAGPTRVFEWFDLVGYDFLSDTLAGFEEVYRISYIILFLMLFKKIFPHKWAKWPQEVFLMAVLFISSLLFGIGHTLANPQPWSVTLGTIATFTNMGLILGLLLLWSRNLWLLIAVHSVYDILMTIQWYYFDVAAPVFSGVLILAWIIETATRKKPNYQETSLKIGE</sequence>
<proteinExistence type="predicted"/>
<keyword evidence="4" id="KW-1185">Reference proteome</keyword>
<dbReference type="Proteomes" id="UP000257144">
    <property type="component" value="Unassembled WGS sequence"/>
</dbReference>
<feature type="domain" description="CAAX prenyl protease 2/Lysostaphin resistance protein A-like" evidence="2">
    <location>
        <begin position="195"/>
        <end position="275"/>
    </location>
</feature>
<dbReference type="EMBL" id="QNQT01000002">
    <property type="protein sequence ID" value="RDU37541.1"/>
    <property type="molecule type" value="Genomic_DNA"/>
</dbReference>
<dbReference type="AlphaFoldDB" id="A0A3D8GTH7"/>
<dbReference type="InterPro" id="IPR003675">
    <property type="entry name" value="Rce1/LyrA-like_dom"/>
</dbReference>
<gene>
    <name evidence="3" type="ORF">DRW41_06780</name>
</gene>
<feature type="transmembrane region" description="Helical" evidence="1">
    <location>
        <begin position="212"/>
        <end position="230"/>
    </location>
</feature>
<keyword evidence="1" id="KW-0472">Membrane</keyword>
<dbReference type="GO" id="GO:0004175">
    <property type="term" value="F:endopeptidase activity"/>
    <property type="evidence" value="ECO:0007669"/>
    <property type="project" value="UniProtKB-ARBA"/>
</dbReference>
<protein>
    <recommendedName>
        <fullName evidence="2">CAAX prenyl protease 2/Lysostaphin resistance protein A-like domain-containing protein</fullName>
    </recommendedName>
</protein>
<dbReference type="Pfam" id="PF02517">
    <property type="entry name" value="Rce1-like"/>
    <property type="match status" value="1"/>
</dbReference>
<feature type="transmembrane region" description="Helical" evidence="1">
    <location>
        <begin position="20"/>
        <end position="40"/>
    </location>
</feature>
<keyword evidence="1" id="KW-1133">Transmembrane helix</keyword>
<evidence type="ECO:0000313" key="3">
    <source>
        <dbReference type="EMBL" id="RDU37541.1"/>
    </source>
</evidence>
<name>A0A3D8GTH7_9BACI</name>
<reference evidence="3 4" key="1">
    <citation type="submission" date="2018-07" db="EMBL/GenBank/DDBJ databases">
        <title>Bacillus sp. YLB-04 draft genome sequence.</title>
        <authorList>
            <person name="Yu L."/>
            <person name="Tang X."/>
        </authorList>
    </citation>
    <scope>NUCLEOTIDE SEQUENCE [LARGE SCALE GENOMIC DNA]</scope>
    <source>
        <strain evidence="3 4">YLB-04</strain>
    </source>
</reference>
<keyword evidence="1" id="KW-0812">Transmembrane</keyword>
<organism evidence="3 4">
    <name type="scientific">Neobacillus piezotolerans</name>
    <dbReference type="NCBI Taxonomy" id="2259171"/>
    <lineage>
        <taxon>Bacteria</taxon>
        <taxon>Bacillati</taxon>
        <taxon>Bacillota</taxon>
        <taxon>Bacilli</taxon>
        <taxon>Bacillales</taxon>
        <taxon>Bacillaceae</taxon>
        <taxon>Neobacillus</taxon>
    </lineage>
</organism>
<feature type="transmembrane region" description="Helical" evidence="1">
    <location>
        <begin position="183"/>
        <end position="200"/>
    </location>
</feature>
<evidence type="ECO:0000259" key="2">
    <source>
        <dbReference type="Pfam" id="PF02517"/>
    </source>
</evidence>